<organism evidence="1">
    <name type="scientific">Cupriavidus necator</name>
    <name type="common">Alcaligenes eutrophus</name>
    <name type="synonym">Ralstonia eutropha</name>
    <dbReference type="NCBI Taxonomy" id="106590"/>
    <lineage>
        <taxon>Bacteria</taxon>
        <taxon>Pseudomonadati</taxon>
        <taxon>Pseudomonadota</taxon>
        <taxon>Betaproteobacteria</taxon>
        <taxon>Burkholderiales</taxon>
        <taxon>Burkholderiaceae</taxon>
        <taxon>Cupriavidus</taxon>
    </lineage>
</organism>
<dbReference type="AlphaFoldDB" id="A0A1K0ILX1"/>
<sequence>MRARSGGPRGRGPLTDRVAAARNKLFLSGPILVTGGVSGSPPMGANRQTIVNNLSGRECTVGHFERGAMDGGCRSCPNL</sequence>
<protein>
    <submittedName>
        <fullName evidence="1">Uncharacterized protein</fullName>
    </submittedName>
</protein>
<dbReference type="EMBL" id="FMSH01000397">
    <property type="protein sequence ID" value="SCU86294.1"/>
    <property type="molecule type" value="Genomic_DNA"/>
</dbReference>
<accession>A0A1K0ILX1</accession>
<name>A0A1K0ILX1_CUPNE</name>
<evidence type="ECO:0000313" key="1">
    <source>
        <dbReference type="EMBL" id="SCU86294.1"/>
    </source>
</evidence>
<reference evidence="1" key="1">
    <citation type="submission" date="2016-09" db="EMBL/GenBank/DDBJ databases">
        <authorList>
            <person name="Capua I."/>
            <person name="De Benedictis P."/>
            <person name="Joannis T."/>
            <person name="Lombin L.H."/>
            <person name="Cattoli G."/>
        </authorList>
    </citation>
    <scope>NUCLEOTIDE SEQUENCE</scope>
    <source>
        <strain evidence="1">B9</strain>
    </source>
</reference>
<proteinExistence type="predicted"/>
<gene>
    <name evidence="1" type="ORF">CNECB9_4560003</name>
</gene>